<dbReference type="EMBL" id="QYYA01000003">
    <property type="protein sequence ID" value="RJG17381.1"/>
    <property type="molecule type" value="Genomic_DNA"/>
</dbReference>
<organism evidence="22 23">
    <name type="scientific">Alcanivorax profundi</name>
    <dbReference type="NCBI Taxonomy" id="2338368"/>
    <lineage>
        <taxon>Bacteria</taxon>
        <taxon>Pseudomonadati</taxon>
        <taxon>Pseudomonadota</taxon>
        <taxon>Gammaproteobacteria</taxon>
        <taxon>Oceanospirillales</taxon>
        <taxon>Alcanivoracaceae</taxon>
        <taxon>Alcanivorax</taxon>
    </lineage>
</organism>
<dbReference type="EC" id="2.7.13.3" evidence="3"/>
<dbReference type="SMART" id="SM00304">
    <property type="entry name" value="HAMP"/>
    <property type="match status" value="1"/>
</dbReference>
<dbReference type="Pfam" id="PF00072">
    <property type="entry name" value="Response_reg"/>
    <property type="match status" value="1"/>
</dbReference>
<feature type="domain" description="HAMP" evidence="20">
    <location>
        <begin position="175"/>
        <end position="227"/>
    </location>
</feature>
<dbReference type="Pfam" id="PF02518">
    <property type="entry name" value="HATPase_c"/>
    <property type="match status" value="1"/>
</dbReference>
<dbReference type="FunFam" id="3.30.565.10:FF:000010">
    <property type="entry name" value="Sensor histidine kinase RcsC"/>
    <property type="match status" value="1"/>
</dbReference>
<reference evidence="22 23" key="1">
    <citation type="submission" date="2018-09" db="EMBL/GenBank/DDBJ databases">
        <title>Alcanivorax profundi sp. nov., isolated from 1000 m-depth seawater of the Mariana Trench.</title>
        <authorList>
            <person name="Liu J."/>
        </authorList>
    </citation>
    <scope>NUCLEOTIDE SEQUENCE [LARGE SCALE GENOMIC DNA]</scope>
    <source>
        <strain evidence="22 23">MTEO17</strain>
    </source>
</reference>
<comment type="caution">
    <text evidence="22">The sequence shown here is derived from an EMBL/GenBank/DDBJ whole genome shotgun (WGS) entry which is preliminary data.</text>
</comment>
<dbReference type="InterPro" id="IPR036890">
    <property type="entry name" value="HATPase_C_sf"/>
</dbReference>
<evidence type="ECO:0000256" key="3">
    <source>
        <dbReference type="ARBA" id="ARBA00012438"/>
    </source>
</evidence>
<keyword evidence="16" id="KW-0175">Coiled coil</keyword>
<name>A0A418XX21_9GAMM</name>
<feature type="transmembrane region" description="Helical" evidence="17">
    <location>
        <begin position="145"/>
        <end position="168"/>
    </location>
</feature>
<dbReference type="SMART" id="SM00388">
    <property type="entry name" value="HisKA"/>
    <property type="match status" value="1"/>
</dbReference>
<dbReference type="InterPro" id="IPR036641">
    <property type="entry name" value="HPT_dom_sf"/>
</dbReference>
<dbReference type="InterPro" id="IPR001789">
    <property type="entry name" value="Sig_transdc_resp-reg_receiver"/>
</dbReference>
<evidence type="ECO:0000256" key="13">
    <source>
        <dbReference type="ARBA" id="ARBA00023136"/>
    </source>
</evidence>
<dbReference type="AlphaFoldDB" id="A0A418XX21"/>
<feature type="coiled-coil region" evidence="16">
    <location>
        <begin position="208"/>
        <end position="260"/>
    </location>
</feature>
<dbReference type="InterPro" id="IPR003661">
    <property type="entry name" value="HisK_dim/P_dom"/>
</dbReference>
<dbReference type="PROSITE" id="PS50894">
    <property type="entry name" value="HPT"/>
    <property type="match status" value="1"/>
</dbReference>
<feature type="domain" description="Response regulatory" evidence="19">
    <location>
        <begin position="650"/>
        <end position="767"/>
    </location>
</feature>
<keyword evidence="7 17" id="KW-0812">Transmembrane</keyword>
<dbReference type="InterPro" id="IPR036097">
    <property type="entry name" value="HisK_dim/P_sf"/>
</dbReference>
<feature type="modified residue" description="Phosphohistidine" evidence="14">
    <location>
        <position position="841"/>
    </location>
</feature>
<dbReference type="Gene3D" id="3.30.565.10">
    <property type="entry name" value="Histidine kinase-like ATPase, C-terminal domain"/>
    <property type="match status" value="1"/>
</dbReference>
<keyword evidence="4" id="KW-1003">Cell membrane</keyword>
<protein>
    <recommendedName>
        <fullName evidence="3">histidine kinase</fullName>
        <ecNumber evidence="3">2.7.13.3</ecNumber>
    </recommendedName>
</protein>
<evidence type="ECO:0000256" key="5">
    <source>
        <dbReference type="ARBA" id="ARBA00022553"/>
    </source>
</evidence>
<keyword evidence="9" id="KW-0418">Kinase</keyword>
<evidence type="ECO:0000256" key="9">
    <source>
        <dbReference type="ARBA" id="ARBA00022777"/>
    </source>
</evidence>
<keyword evidence="8" id="KW-0547">Nucleotide-binding</keyword>
<dbReference type="GO" id="GO:0000155">
    <property type="term" value="F:phosphorelay sensor kinase activity"/>
    <property type="evidence" value="ECO:0007669"/>
    <property type="project" value="InterPro"/>
</dbReference>
<dbReference type="CDD" id="cd06225">
    <property type="entry name" value="HAMP"/>
    <property type="match status" value="1"/>
</dbReference>
<evidence type="ECO:0000259" key="20">
    <source>
        <dbReference type="PROSITE" id="PS50885"/>
    </source>
</evidence>
<keyword evidence="5 15" id="KW-0597">Phosphoprotein</keyword>
<dbReference type="SUPFAM" id="SSF158472">
    <property type="entry name" value="HAMP domain-like"/>
    <property type="match status" value="1"/>
</dbReference>
<dbReference type="InterPro" id="IPR003660">
    <property type="entry name" value="HAMP_dom"/>
</dbReference>
<evidence type="ECO:0000256" key="2">
    <source>
        <dbReference type="ARBA" id="ARBA00004651"/>
    </source>
</evidence>
<dbReference type="PROSITE" id="PS50109">
    <property type="entry name" value="HIS_KIN"/>
    <property type="match status" value="1"/>
</dbReference>
<dbReference type="OrthoDB" id="9797243at2"/>
<dbReference type="CDD" id="cd16922">
    <property type="entry name" value="HATPase_EvgS-ArcB-TorS-like"/>
    <property type="match status" value="1"/>
</dbReference>
<dbReference type="Pfam" id="PF01627">
    <property type="entry name" value="Hpt"/>
    <property type="match status" value="1"/>
</dbReference>
<comment type="catalytic activity">
    <reaction evidence="1">
        <text>ATP + protein L-histidine = ADP + protein N-phospho-L-histidine.</text>
        <dbReference type="EC" id="2.7.13.3"/>
    </reaction>
</comment>
<keyword evidence="13 17" id="KW-0472">Membrane</keyword>
<evidence type="ECO:0000313" key="23">
    <source>
        <dbReference type="Proteomes" id="UP000283734"/>
    </source>
</evidence>
<dbReference type="SMART" id="SM00448">
    <property type="entry name" value="REC"/>
    <property type="match status" value="1"/>
</dbReference>
<dbReference type="SMART" id="SM00387">
    <property type="entry name" value="HATPase_c"/>
    <property type="match status" value="1"/>
</dbReference>
<evidence type="ECO:0000256" key="11">
    <source>
        <dbReference type="ARBA" id="ARBA00022989"/>
    </source>
</evidence>
<evidence type="ECO:0000256" key="14">
    <source>
        <dbReference type="PROSITE-ProRule" id="PRU00110"/>
    </source>
</evidence>
<dbReference type="CDD" id="cd17546">
    <property type="entry name" value="REC_hyHK_CKI1_RcsC-like"/>
    <property type="match status" value="1"/>
</dbReference>
<dbReference type="PRINTS" id="PR00344">
    <property type="entry name" value="BCTRLSENSOR"/>
</dbReference>
<dbReference type="Gene3D" id="1.10.287.130">
    <property type="match status" value="1"/>
</dbReference>
<accession>A0A418XX21</accession>
<evidence type="ECO:0000256" key="17">
    <source>
        <dbReference type="SAM" id="Phobius"/>
    </source>
</evidence>
<dbReference type="Pfam" id="PF00672">
    <property type="entry name" value="HAMP"/>
    <property type="match status" value="1"/>
</dbReference>
<gene>
    <name evidence="22" type="ORF">D4A39_11710</name>
</gene>
<proteinExistence type="predicted"/>
<dbReference type="GO" id="GO:0005524">
    <property type="term" value="F:ATP binding"/>
    <property type="evidence" value="ECO:0007669"/>
    <property type="project" value="UniProtKB-KW"/>
</dbReference>
<dbReference type="Pfam" id="PF00512">
    <property type="entry name" value="HisKA"/>
    <property type="match status" value="1"/>
</dbReference>
<dbReference type="PANTHER" id="PTHR45339">
    <property type="entry name" value="HYBRID SIGNAL TRANSDUCTION HISTIDINE KINASE J"/>
    <property type="match status" value="1"/>
</dbReference>
<evidence type="ECO:0000259" key="19">
    <source>
        <dbReference type="PROSITE" id="PS50110"/>
    </source>
</evidence>
<dbReference type="SUPFAM" id="SSF47384">
    <property type="entry name" value="Homodimeric domain of signal transducing histidine kinase"/>
    <property type="match status" value="1"/>
</dbReference>
<evidence type="ECO:0000256" key="8">
    <source>
        <dbReference type="ARBA" id="ARBA00022741"/>
    </source>
</evidence>
<dbReference type="SUPFAM" id="SSF47226">
    <property type="entry name" value="Histidine-containing phosphotransfer domain, HPT domain"/>
    <property type="match status" value="1"/>
</dbReference>
<dbReference type="Gene3D" id="3.40.50.2300">
    <property type="match status" value="1"/>
</dbReference>
<evidence type="ECO:0000256" key="1">
    <source>
        <dbReference type="ARBA" id="ARBA00000085"/>
    </source>
</evidence>
<dbReference type="Gene3D" id="1.20.120.160">
    <property type="entry name" value="HPT domain"/>
    <property type="match status" value="1"/>
</dbReference>
<dbReference type="Gene3D" id="6.10.340.10">
    <property type="match status" value="1"/>
</dbReference>
<keyword evidence="6" id="KW-0808">Transferase</keyword>
<evidence type="ECO:0000259" key="21">
    <source>
        <dbReference type="PROSITE" id="PS50894"/>
    </source>
</evidence>
<dbReference type="SUPFAM" id="SSF52172">
    <property type="entry name" value="CheY-like"/>
    <property type="match status" value="1"/>
</dbReference>
<dbReference type="SUPFAM" id="SSF55874">
    <property type="entry name" value="ATPase domain of HSP90 chaperone/DNA topoisomerase II/histidine kinase"/>
    <property type="match status" value="1"/>
</dbReference>
<dbReference type="FunFam" id="1.10.287.130:FF:000003">
    <property type="entry name" value="Histidine kinase"/>
    <property type="match status" value="1"/>
</dbReference>
<keyword evidence="23" id="KW-1185">Reference proteome</keyword>
<evidence type="ECO:0000256" key="10">
    <source>
        <dbReference type="ARBA" id="ARBA00022840"/>
    </source>
</evidence>
<evidence type="ECO:0000256" key="4">
    <source>
        <dbReference type="ARBA" id="ARBA00022475"/>
    </source>
</evidence>
<dbReference type="InterPro" id="IPR011006">
    <property type="entry name" value="CheY-like_superfamily"/>
</dbReference>
<keyword evidence="12" id="KW-0902">Two-component regulatory system</keyword>
<evidence type="ECO:0000256" key="12">
    <source>
        <dbReference type="ARBA" id="ARBA00023012"/>
    </source>
</evidence>
<dbReference type="GO" id="GO:0005886">
    <property type="term" value="C:plasma membrane"/>
    <property type="evidence" value="ECO:0007669"/>
    <property type="project" value="UniProtKB-SubCell"/>
</dbReference>
<evidence type="ECO:0000313" key="22">
    <source>
        <dbReference type="EMBL" id="RJG17381.1"/>
    </source>
</evidence>
<dbReference type="InterPro" id="IPR008207">
    <property type="entry name" value="Sig_transdc_His_kin_Hpt_dom"/>
</dbReference>
<dbReference type="PANTHER" id="PTHR45339:SF5">
    <property type="entry name" value="HISTIDINE KINASE"/>
    <property type="match status" value="1"/>
</dbReference>
<dbReference type="InterPro" id="IPR004358">
    <property type="entry name" value="Sig_transdc_His_kin-like_C"/>
</dbReference>
<keyword evidence="10" id="KW-0067">ATP-binding</keyword>
<dbReference type="Proteomes" id="UP000283734">
    <property type="component" value="Unassembled WGS sequence"/>
</dbReference>
<feature type="modified residue" description="4-aspartylphosphate" evidence="15">
    <location>
        <position position="699"/>
    </location>
</feature>
<evidence type="ECO:0000256" key="16">
    <source>
        <dbReference type="SAM" id="Coils"/>
    </source>
</evidence>
<comment type="subcellular location">
    <subcellularLocation>
        <location evidence="2">Cell membrane</location>
        <topology evidence="2">Multi-pass membrane protein</topology>
    </subcellularLocation>
</comment>
<evidence type="ECO:0000256" key="6">
    <source>
        <dbReference type="ARBA" id="ARBA00022679"/>
    </source>
</evidence>
<evidence type="ECO:0000256" key="15">
    <source>
        <dbReference type="PROSITE-ProRule" id="PRU00169"/>
    </source>
</evidence>
<evidence type="ECO:0000259" key="18">
    <source>
        <dbReference type="PROSITE" id="PS50109"/>
    </source>
</evidence>
<evidence type="ECO:0000256" key="7">
    <source>
        <dbReference type="ARBA" id="ARBA00022692"/>
    </source>
</evidence>
<dbReference type="CDD" id="cd00082">
    <property type="entry name" value="HisKA"/>
    <property type="match status" value="1"/>
</dbReference>
<dbReference type="RefSeq" id="WP_119918156.1">
    <property type="nucleotide sequence ID" value="NZ_QYYA01000003.1"/>
</dbReference>
<dbReference type="PROSITE" id="PS50885">
    <property type="entry name" value="HAMP"/>
    <property type="match status" value="1"/>
</dbReference>
<keyword evidence="11 17" id="KW-1133">Transmembrane helix</keyword>
<dbReference type="SMART" id="SM00073">
    <property type="entry name" value="HPT"/>
    <property type="match status" value="1"/>
</dbReference>
<feature type="domain" description="Histidine kinase" evidence="18">
    <location>
        <begin position="274"/>
        <end position="495"/>
    </location>
</feature>
<sequence length="900" mass="99220">MSTPSLRSRLMYMAILPSLLAALVVGGYALVNHVLELRDTNAQRQQLITDSFAARLESLPDNHRAGQERLLRGILEEPNVRAAVLTFADDRPPIHAGPRLRPATRQQTTVTGLRTLTDSSWQLSRQIQPGVAATLTVEFSRDGQYIAILEGGITLVLIMLAVILLAMIPAMRFSRQLTKPLGELGAAVRRIRDGDLDTHIQTGATGELGELETALRQMVLALDDAQTELQQNVDQATQDLRETLETIEIQNIELDMARKEALKASQIKSEFLANMSHEIRTPLNGILGFTKLLEKSSMSPRQQDYLNTIHKSAKSLLAIINDILDFSKIEAGKLSLEHTPLNLHDLIEDVQTMLAPMAQERGLEQAAIIYSDVPVNLLGDAQRIRQVLTNLVSNAIKFTEKGSVVVRAMLEEDRGAEAIIKLTVTDTGNGLSPEDQKSLFQAFTQADQSAQRHEGGTGLGLAISKRLVEGMGGEIGIESTPGSGSTFWFTLRTERDPKQRPALFSQELTGRTVTLVETDEYGRLGLYHMLSHWQMSIREYHDLNAMMDAVDRGELTRSDFLVVGLPAVANEPNLRQIVDNLAALGQPMLALSNNPETVSRWLEDYPHCQVQGKPATRQRLLNAMLAIHGENTGQILLDDRHCEPLDYPVNVMVVDDHPGNLKLAKVFLEELGATVTACDGGEAALKAFRDESFDLVFMDIQMPGMDGKTTTARLREQETAGSHTPIVALTAHALESERRELLDSGLDDYLSKPISENQLRHTLEKWVLKTTHDDLAPTAEAAPDENRPVFDAQLAHRRAGGREELAGEMLEMLLTSLNTDRPAISAAFDSEDDDALLEKVHKLHGATRYCGTPRLEAAAKALEEALKTGSDREHTGTLVSDLCDEIVALEHYCQSPEMAD</sequence>
<dbReference type="InterPro" id="IPR005467">
    <property type="entry name" value="His_kinase_dom"/>
</dbReference>
<feature type="domain" description="HPt" evidence="21">
    <location>
        <begin position="802"/>
        <end position="900"/>
    </location>
</feature>
<dbReference type="PROSITE" id="PS50110">
    <property type="entry name" value="RESPONSE_REGULATORY"/>
    <property type="match status" value="1"/>
</dbReference>
<dbReference type="InterPro" id="IPR003594">
    <property type="entry name" value="HATPase_dom"/>
</dbReference>